<accession>A0AAJ6L613</accession>
<sequence>MRTVFVFPESEQASVVALLDRLSPGQRNPWLVDGCLYGELTSAGEDLYADWEPEAVRGLTRACGRLPGWALQVDVSGRVDGTVEVRRLTLALLVRGGVAVDDYSDHPWTAEEIADDVTVDGLRFFDFATYHERTRQRSDLSPPAQTS</sequence>
<reference evidence="1 2" key="1">
    <citation type="submission" date="2023-07" db="EMBL/GenBank/DDBJ databases">
        <title>Micromonospora profundi TRM 95458 converts glycerol to a new osmotic compound.</title>
        <authorList>
            <person name="Lu D."/>
        </authorList>
    </citation>
    <scope>NUCLEOTIDE SEQUENCE [LARGE SCALE GENOMIC DNA]</scope>
    <source>
        <strain evidence="1 2">TRM95458</strain>
    </source>
</reference>
<dbReference type="EMBL" id="CP130472">
    <property type="protein sequence ID" value="WLS48106.1"/>
    <property type="molecule type" value="Genomic_DNA"/>
</dbReference>
<dbReference type="RefSeq" id="WP_157552293.1">
    <property type="nucleotide sequence ID" value="NZ_CP130472.1"/>
</dbReference>
<protein>
    <submittedName>
        <fullName evidence="1">Uncharacterized protein</fullName>
    </submittedName>
</protein>
<proteinExistence type="predicted"/>
<name>A0AAJ6L613_9ACTN</name>
<dbReference type="Proteomes" id="UP001235874">
    <property type="component" value="Chromosome"/>
</dbReference>
<dbReference type="KEGG" id="mprn:Q3V37_13250"/>
<gene>
    <name evidence="1" type="ORF">Q3V37_13250</name>
</gene>
<evidence type="ECO:0000313" key="2">
    <source>
        <dbReference type="Proteomes" id="UP001235874"/>
    </source>
</evidence>
<dbReference type="AlphaFoldDB" id="A0AAJ6L613"/>
<organism evidence="1 2">
    <name type="scientific">Micromonospora profundi</name>
    <dbReference type="NCBI Taxonomy" id="1420889"/>
    <lineage>
        <taxon>Bacteria</taxon>
        <taxon>Bacillati</taxon>
        <taxon>Actinomycetota</taxon>
        <taxon>Actinomycetes</taxon>
        <taxon>Micromonosporales</taxon>
        <taxon>Micromonosporaceae</taxon>
        <taxon>Micromonospora</taxon>
    </lineage>
</organism>
<keyword evidence="2" id="KW-1185">Reference proteome</keyword>
<evidence type="ECO:0000313" key="1">
    <source>
        <dbReference type="EMBL" id="WLS48106.1"/>
    </source>
</evidence>